<organism evidence="1 2">
    <name type="scientific">Hymenolepis diminuta</name>
    <name type="common">Rat tapeworm</name>
    <dbReference type="NCBI Taxonomy" id="6216"/>
    <lineage>
        <taxon>Eukaryota</taxon>
        <taxon>Metazoa</taxon>
        <taxon>Spiralia</taxon>
        <taxon>Lophotrochozoa</taxon>
        <taxon>Platyhelminthes</taxon>
        <taxon>Cestoda</taxon>
        <taxon>Eucestoda</taxon>
        <taxon>Cyclophyllidea</taxon>
        <taxon>Hymenolepididae</taxon>
        <taxon>Hymenolepis</taxon>
    </lineage>
</organism>
<evidence type="ECO:0000313" key="2">
    <source>
        <dbReference type="Proteomes" id="UP000321570"/>
    </source>
</evidence>
<proteinExistence type="predicted"/>
<dbReference type="EMBL" id="CABIJS010000055">
    <property type="protein sequence ID" value="VUZ41414.1"/>
    <property type="molecule type" value="Genomic_DNA"/>
</dbReference>
<dbReference type="Proteomes" id="UP000321570">
    <property type="component" value="Unassembled WGS sequence"/>
</dbReference>
<gene>
    <name evidence="1" type="ORF">WMSIL1_LOCUS2092</name>
</gene>
<name>A0A564Y4I3_HYMDI</name>
<reference evidence="1 2" key="1">
    <citation type="submission" date="2019-07" db="EMBL/GenBank/DDBJ databases">
        <authorList>
            <person name="Jastrzebski P J."/>
            <person name="Paukszto L."/>
            <person name="Jastrzebski P J."/>
        </authorList>
    </citation>
    <scope>NUCLEOTIDE SEQUENCE [LARGE SCALE GENOMIC DNA]</scope>
    <source>
        <strain evidence="1 2">WMS-il1</strain>
    </source>
</reference>
<sequence>MLSVPNDLGFLRKTPKLLVTFQNSAMKRTETLASYLYIILSITLHSNGLGSLIVDEQDNQEHTKGRLRSFSSPGFQNNVLDERHLRINIYLA</sequence>
<protein>
    <submittedName>
        <fullName evidence="1">Uncharacterized protein</fullName>
    </submittedName>
</protein>
<keyword evidence="2" id="KW-1185">Reference proteome</keyword>
<evidence type="ECO:0000313" key="1">
    <source>
        <dbReference type="EMBL" id="VUZ41414.1"/>
    </source>
</evidence>
<feature type="non-terminal residue" evidence="1">
    <location>
        <position position="92"/>
    </location>
</feature>
<accession>A0A564Y4I3</accession>
<dbReference type="AlphaFoldDB" id="A0A564Y4I3"/>